<evidence type="ECO:0000256" key="12">
    <source>
        <dbReference type="SAM" id="MobiDB-lite"/>
    </source>
</evidence>
<dbReference type="GO" id="GO:0003677">
    <property type="term" value="F:DNA binding"/>
    <property type="evidence" value="ECO:0007669"/>
    <property type="project" value="UniProtKB-UniRule"/>
</dbReference>
<dbReference type="CDD" id="cd00187">
    <property type="entry name" value="TOP4c"/>
    <property type="match status" value="1"/>
</dbReference>
<evidence type="ECO:0000313" key="15">
    <source>
        <dbReference type="Proteomes" id="UP000650511"/>
    </source>
</evidence>
<comment type="subunit">
    <text evidence="9">Heterotetramer, composed of two GyrA and two GyrB chains. In the heterotetramer, GyrA contains the active site tyrosine that forms a transient covalent intermediate with DNA, while GyrB binds cofactors and catalyzes ATP hydrolysis.</text>
</comment>
<evidence type="ECO:0000256" key="4">
    <source>
        <dbReference type="ARBA" id="ARBA00022840"/>
    </source>
</evidence>
<dbReference type="GO" id="GO:0009330">
    <property type="term" value="C:DNA topoisomerase type II (double strand cut, ATP-hydrolyzing) complex"/>
    <property type="evidence" value="ECO:0007669"/>
    <property type="project" value="TreeGrafter"/>
</dbReference>
<comment type="subcellular location">
    <subcellularLocation>
        <location evidence="9">Cytoplasm</location>
    </subcellularLocation>
</comment>
<feature type="region of interest" description="Disordered" evidence="12">
    <location>
        <begin position="1"/>
        <end position="51"/>
    </location>
</feature>
<dbReference type="EMBL" id="BMHA01000001">
    <property type="protein sequence ID" value="GGI03078.1"/>
    <property type="molecule type" value="Genomic_DNA"/>
</dbReference>
<evidence type="ECO:0000256" key="10">
    <source>
        <dbReference type="PROSITE-ProRule" id="PRU01384"/>
    </source>
</evidence>
<dbReference type="InterPro" id="IPR013757">
    <property type="entry name" value="Topo_IIA_A_a_sf"/>
</dbReference>
<evidence type="ECO:0000313" key="14">
    <source>
        <dbReference type="EMBL" id="GGI03078.1"/>
    </source>
</evidence>
<dbReference type="FunFam" id="2.120.10.90:FF:000005">
    <property type="entry name" value="DNA topoisomerase 4 subunit A"/>
    <property type="match status" value="1"/>
</dbReference>
<proteinExistence type="inferred from homology"/>
<dbReference type="NCBIfam" id="TIGR01063">
    <property type="entry name" value="gyrA"/>
    <property type="match status" value="1"/>
</dbReference>
<feature type="domain" description="Topo IIA-type catalytic" evidence="13">
    <location>
        <begin position="82"/>
        <end position="548"/>
    </location>
</feature>
<comment type="subunit">
    <text evidence="8">Heterotetramer composed of ParC and ParE.</text>
</comment>
<dbReference type="Gene3D" id="3.30.1360.40">
    <property type="match status" value="1"/>
</dbReference>
<dbReference type="Gene3D" id="3.90.199.10">
    <property type="entry name" value="Topoisomerase II, domain 5"/>
    <property type="match status" value="1"/>
</dbReference>
<dbReference type="NCBIfam" id="NF004043">
    <property type="entry name" value="PRK05560.1"/>
    <property type="match status" value="1"/>
</dbReference>
<dbReference type="PANTHER" id="PTHR43493:SF5">
    <property type="entry name" value="DNA GYRASE SUBUNIT A, CHLOROPLASTIC_MITOCHONDRIAL"/>
    <property type="match status" value="1"/>
</dbReference>
<dbReference type="InterPro" id="IPR002205">
    <property type="entry name" value="Topo_IIA_dom_A"/>
</dbReference>
<dbReference type="GO" id="GO:0006265">
    <property type="term" value="P:DNA topological change"/>
    <property type="evidence" value="ECO:0007669"/>
    <property type="project" value="UniProtKB-UniRule"/>
</dbReference>
<gene>
    <name evidence="9 14" type="primary">gyrA</name>
    <name evidence="14" type="ORF">GCM10011354_02540</name>
</gene>
<comment type="caution">
    <text evidence="14">The sequence shown here is derived from an EMBL/GenBank/DDBJ whole genome shotgun (WGS) entry which is preliminary data.</text>
</comment>
<name>A0A8J3AC11_9ACTN</name>
<dbReference type="EC" id="5.6.2.2" evidence="9"/>
<comment type="miscellaneous">
    <text evidence="9">Few gyrases are as efficient as E.coli at forming negative supercoils. Not all organisms have 2 type II topoisomerases; in organisms with a single type II topoisomerase this enzyme also has to decatenate newly replicated chromosomes.</text>
</comment>
<accession>A0A8J3AC11</accession>
<reference evidence="14" key="1">
    <citation type="journal article" date="2014" name="Int. J. Syst. Evol. Microbiol.">
        <title>Complete genome sequence of Corynebacterium casei LMG S-19264T (=DSM 44701T), isolated from a smear-ripened cheese.</title>
        <authorList>
            <consortium name="US DOE Joint Genome Institute (JGI-PGF)"/>
            <person name="Walter F."/>
            <person name="Albersmeier A."/>
            <person name="Kalinowski J."/>
            <person name="Ruckert C."/>
        </authorList>
    </citation>
    <scope>NUCLEOTIDE SEQUENCE</scope>
    <source>
        <strain evidence="14">CGMCC 1.14988</strain>
    </source>
</reference>
<dbReference type="GO" id="GO:0034335">
    <property type="term" value="F:DNA negative supercoiling activity"/>
    <property type="evidence" value="ECO:0007669"/>
    <property type="project" value="UniProtKB-ARBA"/>
</dbReference>
<keyword evidence="4 9" id="KW-0067">ATP-binding</keyword>
<dbReference type="SMART" id="SM00434">
    <property type="entry name" value="TOP4c"/>
    <property type="match status" value="1"/>
</dbReference>
<keyword evidence="9" id="KW-0963">Cytoplasm</keyword>
<dbReference type="Gene3D" id="2.120.10.90">
    <property type="entry name" value="DNA gyrase/topoisomerase IV, subunit A, C-terminal"/>
    <property type="match status" value="1"/>
</dbReference>
<dbReference type="FunFam" id="1.10.268.10:FF:000001">
    <property type="entry name" value="DNA gyrase subunit A"/>
    <property type="match status" value="1"/>
</dbReference>
<keyword evidence="7 9" id="KW-0413">Isomerase</keyword>
<dbReference type="AlphaFoldDB" id="A0A8J3AC11"/>
<evidence type="ECO:0000256" key="3">
    <source>
        <dbReference type="ARBA" id="ARBA00022741"/>
    </source>
</evidence>
<evidence type="ECO:0000256" key="5">
    <source>
        <dbReference type="ARBA" id="ARBA00023029"/>
    </source>
</evidence>
<dbReference type="GO" id="GO:0005694">
    <property type="term" value="C:chromosome"/>
    <property type="evidence" value="ECO:0007669"/>
    <property type="project" value="InterPro"/>
</dbReference>
<sequence length="926" mass="100700">MSDGPTPPSGDDRRPDGEIPDETPIGTPEPTPGDPVARADDGTPLDETGGVLAARVEPVVIEDEMRSSYLDYAMSVIVGRALPDARDGLKPVHRRILYSMDETGLRPDRPYRKCASAVGDVMKKYHPHGDSSIYDALVRMGQDFSIRYELIDGHGNFGSVDGDPAAAMRYTEARLSRLAMELLRDIDEDTVDFVPNYDGYEDEPVVLPARFPNLLVNGSSGIAVGMATNIPPHNLGEVIDATIALIDDPTLTASDLMRFVPAPDFPTGGLILGNQGIIDAYTTGRGSIKVRAVCTIEEPEKGRDRERIVVTEIPYMVNKATLLKKIAELVNNKVLSGIADLRDESSREGMRIVIDLKRDANAQVVLNQLFKHTQLQDTFGANVLALVDGVPRTITLDQALSHYISHQVDVITRRTRYRLRKAEDRAHVLQGLLIALDHIDEIIELIRRSESADAAKLQLIERFELSDVQAQAILDMQLRRLAALERQRIQDEYDELQRLIAELRDILGDPARVRAIIKDELTEVRNRFADARRSRIVPDEGAMTVEDLIPVGDVVITLTRAGYVKRTPVDAFRIQKRGGRGVRGAEMKEDDIVASLLTCSTHDHLLFFTNRGRVYRIKGYQVPEKSRASKGVYVANVPGLALEQGETVAAVRALKDFSGDRHLVFATKQGTVKRTRLDAFDSPRSVLIAINLNDGDELIGVAVTDGDQDVVLVSRKGYAIRFPEDDARTMGRSAAGVRGMRLKGDASDAGSEDGDQVLAMGVVGSQDADDDTYLLVVTDGGYGKRTPMVNYPTQKRGGQGVQTVKLSEARGGLAGALVVPFEAEVLLVSDTGVIIRMDLADVRPMSRATQGVSLMKPGDGASVVAVTLVVDHDDAAEPSPSVPDADGGADTSERAERADEGARTADDGAARADDGVERTDADGDAE</sequence>
<dbReference type="FunFam" id="3.90.199.10:FF:000001">
    <property type="entry name" value="DNA gyrase subunit A"/>
    <property type="match status" value="1"/>
</dbReference>
<keyword evidence="3 9" id="KW-0547">Nucleotide-binding</keyword>
<comment type="similarity">
    <text evidence="2 9">Belongs to the type II topoisomerase GyrA/ParC subunit family.</text>
</comment>
<dbReference type="Pfam" id="PF00521">
    <property type="entry name" value="DNA_topoisoIV"/>
    <property type="match status" value="1"/>
</dbReference>
<organism evidence="14 15">
    <name type="scientific">Egicoccus halophilus</name>
    <dbReference type="NCBI Taxonomy" id="1670830"/>
    <lineage>
        <taxon>Bacteria</taxon>
        <taxon>Bacillati</taxon>
        <taxon>Actinomycetota</taxon>
        <taxon>Nitriliruptoria</taxon>
        <taxon>Egicoccales</taxon>
        <taxon>Egicoccaceae</taxon>
        <taxon>Egicoccus</taxon>
    </lineage>
</organism>
<feature type="compositionally biased region" description="Basic and acidic residues" evidence="12">
    <location>
        <begin position="891"/>
        <end position="926"/>
    </location>
</feature>
<dbReference type="PROSITE" id="PS52040">
    <property type="entry name" value="TOPO_IIA"/>
    <property type="match status" value="1"/>
</dbReference>
<dbReference type="GO" id="GO:0006261">
    <property type="term" value="P:DNA-templated DNA replication"/>
    <property type="evidence" value="ECO:0007669"/>
    <property type="project" value="UniProtKB-UniRule"/>
</dbReference>
<evidence type="ECO:0000256" key="9">
    <source>
        <dbReference type="HAMAP-Rule" id="MF_01897"/>
    </source>
</evidence>
<dbReference type="GO" id="GO:0005737">
    <property type="term" value="C:cytoplasm"/>
    <property type="evidence" value="ECO:0007669"/>
    <property type="project" value="UniProtKB-SubCell"/>
</dbReference>
<protein>
    <recommendedName>
        <fullName evidence="9">DNA gyrase subunit A</fullName>
        <ecNumber evidence="9">5.6.2.2</ecNumber>
    </recommendedName>
</protein>
<comment type="catalytic activity">
    <reaction evidence="1 9 10">
        <text>ATP-dependent breakage, passage and rejoining of double-stranded DNA.</text>
        <dbReference type="EC" id="5.6.2.2"/>
    </reaction>
</comment>
<dbReference type="InterPro" id="IPR013760">
    <property type="entry name" value="Topo_IIA-like_dom_sf"/>
</dbReference>
<feature type="short sequence motif" description="GyrA-box" evidence="9">
    <location>
        <begin position="575"/>
        <end position="581"/>
    </location>
</feature>
<dbReference type="Pfam" id="PF03989">
    <property type="entry name" value="DNA_gyraseA_C"/>
    <property type="match status" value="6"/>
</dbReference>
<feature type="coiled-coil region" evidence="11">
    <location>
        <begin position="479"/>
        <end position="506"/>
    </location>
</feature>
<keyword evidence="11" id="KW-0175">Coiled coil</keyword>
<dbReference type="Gene3D" id="1.10.268.10">
    <property type="entry name" value="Topoisomerase, domain 3"/>
    <property type="match status" value="1"/>
</dbReference>
<dbReference type="NCBIfam" id="NF004044">
    <property type="entry name" value="PRK05561.1"/>
    <property type="match status" value="1"/>
</dbReference>
<dbReference type="InterPro" id="IPR006691">
    <property type="entry name" value="GyrA/parC_rep"/>
</dbReference>
<dbReference type="FunFam" id="3.30.1360.40:FF:000002">
    <property type="entry name" value="DNA gyrase subunit A"/>
    <property type="match status" value="1"/>
</dbReference>
<dbReference type="Proteomes" id="UP000650511">
    <property type="component" value="Unassembled WGS sequence"/>
</dbReference>
<dbReference type="InterPro" id="IPR035516">
    <property type="entry name" value="Gyrase/topoIV_suA_C"/>
</dbReference>
<evidence type="ECO:0000256" key="11">
    <source>
        <dbReference type="SAM" id="Coils"/>
    </source>
</evidence>
<dbReference type="GO" id="GO:0005524">
    <property type="term" value="F:ATP binding"/>
    <property type="evidence" value="ECO:0007669"/>
    <property type="project" value="UniProtKB-UniRule"/>
</dbReference>
<feature type="active site" description="O-(5'-phospho-DNA)-tyrosine intermediate" evidence="9 10">
    <location>
        <position position="170"/>
    </location>
</feature>
<dbReference type="PANTHER" id="PTHR43493">
    <property type="entry name" value="DNA GYRASE/TOPOISOMERASE SUBUNIT A"/>
    <property type="match status" value="1"/>
</dbReference>
<evidence type="ECO:0000256" key="7">
    <source>
        <dbReference type="ARBA" id="ARBA00023235"/>
    </source>
</evidence>
<keyword evidence="15" id="KW-1185">Reference proteome</keyword>
<evidence type="ECO:0000256" key="2">
    <source>
        <dbReference type="ARBA" id="ARBA00008263"/>
    </source>
</evidence>
<dbReference type="InterPro" id="IPR013758">
    <property type="entry name" value="Topo_IIA_A/C_ab"/>
</dbReference>
<evidence type="ECO:0000256" key="1">
    <source>
        <dbReference type="ARBA" id="ARBA00000185"/>
    </source>
</evidence>
<dbReference type="SUPFAM" id="SSF56719">
    <property type="entry name" value="Type II DNA topoisomerase"/>
    <property type="match status" value="1"/>
</dbReference>
<keyword evidence="6 9" id="KW-0238">DNA-binding</keyword>
<dbReference type="InterPro" id="IPR050220">
    <property type="entry name" value="Type_II_DNA_Topoisomerases"/>
</dbReference>
<keyword evidence="5 9" id="KW-0799">Topoisomerase</keyword>
<comment type="function">
    <text evidence="9">A type II topoisomerase that negatively supercoils closed circular double-stranded (ds) DNA in an ATP-dependent manner to modulate DNA topology and maintain chromosomes in an underwound state. Negative supercoiling favors strand separation, and DNA replication, transcription, recombination and repair, all of which involve strand separation. Also able to catalyze the interconversion of other topological isomers of dsDNA rings, including catenanes and knotted rings. Type II topoisomerases break and join 2 DNA strands simultaneously in an ATP-dependent manner.</text>
</comment>
<feature type="region of interest" description="Disordered" evidence="12">
    <location>
        <begin position="874"/>
        <end position="926"/>
    </location>
</feature>
<evidence type="ECO:0000256" key="8">
    <source>
        <dbReference type="ARBA" id="ARBA00063644"/>
    </source>
</evidence>
<dbReference type="SUPFAM" id="SSF101904">
    <property type="entry name" value="GyrA/ParC C-terminal domain-like"/>
    <property type="match status" value="1"/>
</dbReference>
<dbReference type="HAMAP" id="MF_01897">
    <property type="entry name" value="GyrA"/>
    <property type="match status" value="1"/>
</dbReference>
<reference evidence="14" key="2">
    <citation type="submission" date="2020-09" db="EMBL/GenBank/DDBJ databases">
        <authorList>
            <person name="Sun Q."/>
            <person name="Zhou Y."/>
        </authorList>
    </citation>
    <scope>NUCLEOTIDE SEQUENCE</scope>
    <source>
        <strain evidence="14">CGMCC 1.14988</strain>
    </source>
</reference>
<evidence type="ECO:0000256" key="6">
    <source>
        <dbReference type="ARBA" id="ARBA00023125"/>
    </source>
</evidence>
<evidence type="ECO:0000259" key="13">
    <source>
        <dbReference type="PROSITE" id="PS52040"/>
    </source>
</evidence>
<dbReference type="InterPro" id="IPR005743">
    <property type="entry name" value="GyrA"/>
</dbReference>